<feature type="transmembrane region" description="Helical" evidence="2">
    <location>
        <begin position="116"/>
        <end position="136"/>
    </location>
</feature>
<dbReference type="GO" id="GO:0008028">
    <property type="term" value="F:monocarboxylic acid transmembrane transporter activity"/>
    <property type="evidence" value="ECO:0007669"/>
    <property type="project" value="TreeGrafter"/>
</dbReference>
<protein>
    <recommendedName>
        <fullName evidence="3">Major facilitator superfamily (MFS) profile domain-containing protein</fullName>
    </recommendedName>
</protein>
<name>A0A9N9XLX5_PHYSR</name>
<accession>A0A9N9XLX5</accession>
<reference evidence="4" key="1">
    <citation type="submission" date="2022-01" db="EMBL/GenBank/DDBJ databases">
        <authorList>
            <person name="King R."/>
        </authorList>
    </citation>
    <scope>NUCLEOTIDE SEQUENCE</scope>
</reference>
<dbReference type="PANTHER" id="PTHR11360">
    <property type="entry name" value="MONOCARBOXYLATE TRANSPORTER"/>
    <property type="match status" value="1"/>
</dbReference>
<keyword evidence="2" id="KW-0812">Transmembrane</keyword>
<keyword evidence="5" id="KW-1185">Reference proteome</keyword>
<dbReference type="OrthoDB" id="8055603at2759"/>
<dbReference type="AlphaFoldDB" id="A0A9N9XLX5"/>
<evidence type="ECO:0000313" key="5">
    <source>
        <dbReference type="Proteomes" id="UP001153712"/>
    </source>
</evidence>
<dbReference type="InterPro" id="IPR011701">
    <property type="entry name" value="MFS"/>
</dbReference>
<evidence type="ECO:0000256" key="1">
    <source>
        <dbReference type="ARBA" id="ARBA00004141"/>
    </source>
</evidence>
<dbReference type="PROSITE" id="PS50850">
    <property type="entry name" value="MFS"/>
    <property type="match status" value="1"/>
</dbReference>
<feature type="transmembrane region" description="Helical" evidence="2">
    <location>
        <begin position="304"/>
        <end position="330"/>
    </location>
</feature>
<keyword evidence="2" id="KW-0472">Membrane</keyword>
<dbReference type="GO" id="GO:0016020">
    <property type="term" value="C:membrane"/>
    <property type="evidence" value="ECO:0007669"/>
    <property type="project" value="UniProtKB-SubCell"/>
</dbReference>
<dbReference type="Gene3D" id="1.20.1250.20">
    <property type="entry name" value="MFS general substrate transporter like domains"/>
    <property type="match status" value="1"/>
</dbReference>
<dbReference type="InterPro" id="IPR036259">
    <property type="entry name" value="MFS_trans_sf"/>
</dbReference>
<dbReference type="Proteomes" id="UP001153712">
    <property type="component" value="Chromosome 13"/>
</dbReference>
<dbReference type="InterPro" id="IPR050327">
    <property type="entry name" value="Proton-linked_MCT"/>
</dbReference>
<evidence type="ECO:0000259" key="3">
    <source>
        <dbReference type="PROSITE" id="PS50850"/>
    </source>
</evidence>
<feature type="transmembrane region" description="Helical" evidence="2">
    <location>
        <begin position="171"/>
        <end position="192"/>
    </location>
</feature>
<dbReference type="InterPro" id="IPR020846">
    <property type="entry name" value="MFS_dom"/>
</dbReference>
<feature type="transmembrane region" description="Helical" evidence="2">
    <location>
        <begin position="457"/>
        <end position="483"/>
    </location>
</feature>
<dbReference type="SUPFAM" id="SSF103473">
    <property type="entry name" value="MFS general substrate transporter"/>
    <property type="match status" value="1"/>
</dbReference>
<organism evidence="4 5">
    <name type="scientific">Phyllotreta striolata</name>
    <name type="common">Striped flea beetle</name>
    <name type="synonym">Crioceris striolata</name>
    <dbReference type="NCBI Taxonomy" id="444603"/>
    <lineage>
        <taxon>Eukaryota</taxon>
        <taxon>Metazoa</taxon>
        <taxon>Ecdysozoa</taxon>
        <taxon>Arthropoda</taxon>
        <taxon>Hexapoda</taxon>
        <taxon>Insecta</taxon>
        <taxon>Pterygota</taxon>
        <taxon>Neoptera</taxon>
        <taxon>Endopterygota</taxon>
        <taxon>Coleoptera</taxon>
        <taxon>Polyphaga</taxon>
        <taxon>Cucujiformia</taxon>
        <taxon>Chrysomeloidea</taxon>
        <taxon>Chrysomelidae</taxon>
        <taxon>Galerucinae</taxon>
        <taxon>Alticini</taxon>
        <taxon>Phyllotreta</taxon>
    </lineage>
</organism>
<evidence type="ECO:0000313" key="4">
    <source>
        <dbReference type="EMBL" id="CAG9856987.1"/>
    </source>
</evidence>
<proteinExistence type="predicted"/>
<feature type="transmembrane region" description="Helical" evidence="2">
    <location>
        <begin position="143"/>
        <end position="165"/>
    </location>
</feature>
<gene>
    <name evidence="4" type="ORF">PHYEVI_LOCUS3398</name>
</gene>
<feature type="transmembrane region" description="Helical" evidence="2">
    <location>
        <begin position="52"/>
        <end position="73"/>
    </location>
</feature>
<dbReference type="Pfam" id="PF07690">
    <property type="entry name" value="MFS_1"/>
    <property type="match status" value="1"/>
</dbReference>
<keyword evidence="2" id="KW-1133">Transmembrane helix</keyword>
<feature type="transmembrane region" description="Helical" evidence="2">
    <location>
        <begin position="85"/>
        <end position="110"/>
    </location>
</feature>
<evidence type="ECO:0000256" key="2">
    <source>
        <dbReference type="SAM" id="Phobius"/>
    </source>
</evidence>
<dbReference type="PANTHER" id="PTHR11360:SF229">
    <property type="entry name" value="AGAP007601-PA"/>
    <property type="match status" value="1"/>
</dbReference>
<dbReference type="EMBL" id="OU900106">
    <property type="protein sequence ID" value="CAG9856987.1"/>
    <property type="molecule type" value="Genomic_DNA"/>
</dbReference>
<comment type="subcellular location">
    <subcellularLocation>
        <location evidence="1">Membrane</location>
        <topology evidence="1">Multi-pass membrane protein</topology>
    </subcellularLocation>
</comment>
<feature type="transmembrane region" description="Helical" evidence="2">
    <location>
        <begin position="432"/>
        <end position="451"/>
    </location>
</feature>
<sequence length="499" mass="54423">MEGSNAGTPPDGGWGWMVVFGACLINMVNQSLFANYGLIFGEYVNSISDGSATGVTLVMAINVVSTNVAGLIVGPLLKVLDIRTFTFLGIGCVGTGMIISSFGTAIWHIIIGYSCFTGFGLGLLASGTFLIINDYFTTKKSTAVGISMAGTAVGQMTMPIVIGFLLKKYQYSGTTFILGFVSFTGVIGAIFFKPIMCCKKFAPQQELGESIKPPKEENTSTPKLEAEQKLLTPEGRASVNSRASGSRKVSVSKQILQNHIESNYKDSAIEMANSQFQLKFEEKKHSVFKKVAKALGLNLLKDPVYVHIVVGLGFVYFSNVSFGAMFPIFLHGEAGLPMFETTTTMTTLSSADVLGRVTASELFRRLNFGNRTTFMIGATLLAFTRSVEMLMPSYLYLAVVGFIVGYFRAIAMINQNLVISEYISKDQLPSAVGLNMVMKALITLIIGQPLGYMKDMWSYRVCIHSLNLLTLLVIVSWSVEIIIRKRRTSRKAEEAQDVI</sequence>
<feature type="domain" description="Major facilitator superfamily (MFS) profile" evidence="3">
    <location>
        <begin position="15"/>
        <end position="488"/>
    </location>
</feature>
<feature type="transmembrane region" description="Helical" evidence="2">
    <location>
        <begin position="12"/>
        <end position="32"/>
    </location>
</feature>
<feature type="transmembrane region" description="Helical" evidence="2">
    <location>
        <begin position="393"/>
        <end position="411"/>
    </location>
</feature>